<sequence length="133" mass="15066">MTRSKLHVVECNDEYMTKEHIEHENAMRNDADSSHIQPSSCNGEEGLTDSDDEEDQDDTVANEQDENGETTKRGRTMLKEIWNLPKGQRIVVQCNELNQPVGKEAGRLANFLGTVARNGKLCSLSYKDRRKLT</sequence>
<reference evidence="2" key="2">
    <citation type="submission" date="2018-10" db="UniProtKB">
        <authorList>
            <consortium name="EnsemblPlants"/>
        </authorList>
    </citation>
    <scope>IDENTIFICATION</scope>
</reference>
<evidence type="ECO:0000313" key="2">
    <source>
        <dbReference type="EnsemblPlants" id="TraesCS5B02G083900.1"/>
    </source>
</evidence>
<protein>
    <submittedName>
        <fullName evidence="2">Uncharacterized protein</fullName>
    </submittedName>
</protein>
<dbReference type="Gramene" id="TraesROB_scaffold_023293_01G000100.1">
    <property type="protein sequence ID" value="TraesROB_scaffold_023293_01G000100.1"/>
    <property type="gene ID" value="TraesROB_scaffold_023293_01G000100"/>
</dbReference>
<proteinExistence type="predicted"/>
<evidence type="ECO:0000313" key="3">
    <source>
        <dbReference type="Proteomes" id="UP000019116"/>
    </source>
</evidence>
<reference evidence="2" key="1">
    <citation type="submission" date="2018-08" db="EMBL/GenBank/DDBJ databases">
        <authorList>
            <person name="Rossello M."/>
        </authorList>
    </citation>
    <scope>NUCLEOTIDE SEQUENCE [LARGE SCALE GENOMIC DNA]</scope>
    <source>
        <strain evidence="2">cv. Chinese Spring</strain>
    </source>
</reference>
<feature type="region of interest" description="Disordered" evidence="1">
    <location>
        <begin position="13"/>
        <end position="74"/>
    </location>
</feature>
<feature type="compositionally biased region" description="Acidic residues" evidence="1">
    <location>
        <begin position="46"/>
        <end position="68"/>
    </location>
</feature>
<keyword evidence="3" id="KW-1185">Reference proteome</keyword>
<accession>A0A3B6LHP0</accession>
<dbReference type="PANTHER" id="PTHR33144">
    <property type="entry name" value="OS10G0409366 PROTEIN-RELATED"/>
    <property type="match status" value="1"/>
</dbReference>
<dbReference type="EnsemblPlants" id="TraesCS5B02G083900.1">
    <property type="protein sequence ID" value="TraesCS5B02G083900.1"/>
    <property type="gene ID" value="TraesCS5B02G083900"/>
</dbReference>
<dbReference type="Gramene" id="TraesCAD_scaffold_022393_01G000100.1">
    <property type="protein sequence ID" value="TraesCAD_scaffold_022393_01G000100.1"/>
    <property type="gene ID" value="TraesCAD_scaffold_022393_01G000100"/>
</dbReference>
<dbReference type="OMA" id="HENAMRN"/>
<dbReference type="Proteomes" id="UP000019116">
    <property type="component" value="Chromosome 5B"/>
</dbReference>
<dbReference type="Gramene" id="TraesCLE_scaffold_007686_01G000100.1">
    <property type="protein sequence ID" value="TraesCLE_scaffold_007686_01G000100.1"/>
    <property type="gene ID" value="TraesCLE_scaffold_007686_01G000100"/>
</dbReference>
<feature type="compositionally biased region" description="Basic and acidic residues" evidence="1">
    <location>
        <begin position="13"/>
        <end position="33"/>
    </location>
</feature>
<organism evidence="2">
    <name type="scientific">Triticum aestivum</name>
    <name type="common">Wheat</name>
    <dbReference type="NCBI Taxonomy" id="4565"/>
    <lineage>
        <taxon>Eukaryota</taxon>
        <taxon>Viridiplantae</taxon>
        <taxon>Streptophyta</taxon>
        <taxon>Embryophyta</taxon>
        <taxon>Tracheophyta</taxon>
        <taxon>Spermatophyta</taxon>
        <taxon>Magnoliopsida</taxon>
        <taxon>Liliopsida</taxon>
        <taxon>Poales</taxon>
        <taxon>Poaceae</taxon>
        <taxon>BOP clade</taxon>
        <taxon>Pooideae</taxon>
        <taxon>Triticodae</taxon>
        <taxon>Triticeae</taxon>
        <taxon>Triticinae</taxon>
        <taxon>Triticum</taxon>
    </lineage>
</organism>
<dbReference type="OrthoDB" id="617512at2759"/>
<dbReference type="Gramene" id="TraesCS5B03G0209500.1">
    <property type="protein sequence ID" value="TraesCS5B03G0209500.1.CDS"/>
    <property type="gene ID" value="TraesCS5B03G0209500"/>
</dbReference>
<dbReference type="Gramene" id="TraesCS5B02G083900.1">
    <property type="protein sequence ID" value="TraesCS5B02G083900.1"/>
    <property type="gene ID" value="TraesCS5B02G083900"/>
</dbReference>
<evidence type="ECO:0000256" key="1">
    <source>
        <dbReference type="SAM" id="MobiDB-lite"/>
    </source>
</evidence>
<name>A0A3B6LHP0_WHEAT</name>
<dbReference type="PANTHER" id="PTHR33144:SF16">
    <property type="entry name" value="OS02G0129000 PROTEIN"/>
    <property type="match status" value="1"/>
</dbReference>
<dbReference type="AlphaFoldDB" id="A0A3B6LHP0"/>
<dbReference type="Gramene" id="TraesWEE_scaffold_016037_01G000100.1">
    <property type="protein sequence ID" value="TraesWEE_scaffold_016037_01G000100.1"/>
    <property type="gene ID" value="TraesWEE_scaffold_016037_01G000100"/>
</dbReference>